<sequence>MQRRLKRLLAGSLFLGDKTFYVRFLAPPLQPGVSGLHCQRRGHVLITMVDVKCLSDYELHKHLMKLGFTPGPILPSTRKTYEKKLVQLLASPPWKPPVTMRPTRPHGSEDSDDSEGMLQDQVQGLSGDVSLKKTTLDATRDPRAAPHTRTPGTTSHARTLRTAFCGRAPRTMSHGA</sequence>
<dbReference type="Gene3D" id="1.10.720.40">
    <property type="match status" value="1"/>
</dbReference>
<keyword evidence="4" id="KW-1185">Reference proteome</keyword>
<dbReference type="Ensembl" id="ENSMSIT00000035282.1">
    <property type="protein sequence ID" value="ENSMSIP00000027979.1"/>
    <property type="gene ID" value="ENSMSIG00000023579.1"/>
</dbReference>
<reference evidence="3" key="1">
    <citation type="submission" date="2025-08" db="UniProtKB">
        <authorList>
            <consortium name="Ensembl"/>
        </authorList>
    </citation>
    <scope>IDENTIFICATION</scope>
</reference>
<feature type="domain" description="LEM" evidence="2">
    <location>
        <begin position="48"/>
        <end position="92"/>
    </location>
</feature>
<dbReference type="CDD" id="cd12940">
    <property type="entry name" value="LEM_LAP2_LEMD1"/>
    <property type="match status" value="1"/>
</dbReference>
<dbReference type="SMART" id="SM00540">
    <property type="entry name" value="LEM"/>
    <property type="match status" value="1"/>
</dbReference>
<dbReference type="PANTHER" id="PTHR12019">
    <property type="entry name" value="LAMINA-ASSOCIATED POLYPEPTIDE THYMOPOIETIN"/>
    <property type="match status" value="1"/>
</dbReference>
<dbReference type="Proteomes" id="UP000694415">
    <property type="component" value="Unplaced"/>
</dbReference>
<protein>
    <submittedName>
        <fullName evidence="3">LEM domain containing 1</fullName>
    </submittedName>
</protein>
<dbReference type="GeneTree" id="ENSGT00940000154098"/>
<reference evidence="3" key="2">
    <citation type="submission" date="2025-09" db="UniProtKB">
        <authorList>
            <consortium name="Ensembl"/>
        </authorList>
    </citation>
    <scope>IDENTIFICATION</scope>
</reference>
<dbReference type="Pfam" id="PF03020">
    <property type="entry name" value="LEM"/>
    <property type="match status" value="1"/>
</dbReference>
<evidence type="ECO:0000256" key="1">
    <source>
        <dbReference type="SAM" id="MobiDB-lite"/>
    </source>
</evidence>
<evidence type="ECO:0000313" key="3">
    <source>
        <dbReference type="Ensembl" id="ENSMSIP00000027979.1"/>
    </source>
</evidence>
<organism evidence="3 4">
    <name type="scientific">Mus spicilegus</name>
    <name type="common">Mound-building mouse</name>
    <dbReference type="NCBI Taxonomy" id="10103"/>
    <lineage>
        <taxon>Eukaryota</taxon>
        <taxon>Metazoa</taxon>
        <taxon>Chordata</taxon>
        <taxon>Craniata</taxon>
        <taxon>Vertebrata</taxon>
        <taxon>Euteleostomi</taxon>
        <taxon>Mammalia</taxon>
        <taxon>Eutheria</taxon>
        <taxon>Euarchontoglires</taxon>
        <taxon>Glires</taxon>
        <taxon>Rodentia</taxon>
        <taxon>Myomorpha</taxon>
        <taxon>Muroidea</taxon>
        <taxon>Muridae</taxon>
        <taxon>Murinae</taxon>
        <taxon>Mus</taxon>
        <taxon>Mus</taxon>
    </lineage>
</organism>
<feature type="compositionally biased region" description="Basic and acidic residues" evidence="1">
    <location>
        <begin position="130"/>
        <end position="144"/>
    </location>
</feature>
<evidence type="ECO:0000313" key="4">
    <source>
        <dbReference type="Proteomes" id="UP000694415"/>
    </source>
</evidence>
<name>A0A8C6HY91_MUSSI</name>
<dbReference type="SUPFAM" id="SSF63451">
    <property type="entry name" value="LEM domain"/>
    <property type="match status" value="1"/>
</dbReference>
<dbReference type="InterPro" id="IPR011015">
    <property type="entry name" value="LEM/LEM-like_dom_sf"/>
</dbReference>
<dbReference type="PROSITE" id="PS50954">
    <property type="entry name" value="LEM"/>
    <property type="match status" value="1"/>
</dbReference>
<dbReference type="PANTHER" id="PTHR12019:SF12">
    <property type="entry name" value="LEM DOMAIN-CONTAINING PROTEIN 1"/>
    <property type="match status" value="1"/>
</dbReference>
<proteinExistence type="predicted"/>
<dbReference type="InterPro" id="IPR003887">
    <property type="entry name" value="LEM_dom"/>
</dbReference>
<dbReference type="FunFam" id="1.10.720.40:FF:000001">
    <property type="entry name" value="LEM domain containing 2, isoform CRA_a"/>
    <property type="match status" value="1"/>
</dbReference>
<accession>A0A8C6HY91</accession>
<dbReference type="AlphaFoldDB" id="A0A8C6HY91"/>
<feature type="region of interest" description="Disordered" evidence="1">
    <location>
        <begin position="92"/>
        <end position="176"/>
    </location>
</feature>
<dbReference type="InterPro" id="IPR051656">
    <property type="entry name" value="LEM_domain"/>
</dbReference>
<evidence type="ECO:0000259" key="2">
    <source>
        <dbReference type="PROSITE" id="PS50954"/>
    </source>
</evidence>